<evidence type="ECO:0000259" key="2">
    <source>
        <dbReference type="Pfam" id="PF01617"/>
    </source>
</evidence>
<accession>B1N6A9</accession>
<dbReference type="AlphaFoldDB" id="B1N6A9"/>
<feature type="compositionally biased region" description="Basic and acidic residues" evidence="1">
    <location>
        <begin position="149"/>
        <end position="161"/>
    </location>
</feature>
<dbReference type="SUPFAM" id="SSF56925">
    <property type="entry name" value="OMPA-like"/>
    <property type="match status" value="1"/>
</dbReference>
<organism evidence="3">
    <name type="scientific">Ehrlichia ewingii</name>
    <dbReference type="NCBI Taxonomy" id="947"/>
    <lineage>
        <taxon>Bacteria</taxon>
        <taxon>Pseudomonadati</taxon>
        <taxon>Pseudomonadota</taxon>
        <taxon>Alphaproteobacteria</taxon>
        <taxon>Rickettsiales</taxon>
        <taxon>Anaplasmataceae</taxon>
        <taxon>Ehrlichia</taxon>
    </lineage>
</organism>
<gene>
    <name evidence="3" type="primary">omp16</name>
</gene>
<feature type="domain" description="Msp4/OMP-like" evidence="2">
    <location>
        <begin position="37"/>
        <end position="299"/>
    </location>
</feature>
<dbReference type="Gene3D" id="2.40.160.20">
    <property type="match status" value="1"/>
</dbReference>
<dbReference type="Pfam" id="PF01617">
    <property type="entry name" value="Surface_Ag_2"/>
    <property type="match status" value="1"/>
</dbReference>
<protein>
    <submittedName>
        <fullName evidence="3">Omp-1-6</fullName>
    </submittedName>
</protein>
<sequence length="299" mass="33573">MRKKIYSINVILVFTLLLLSIQSFAISIDNNIIDQNLGLYLSAQYKPSISHFKNFSVQEVNKKVDLIALKNDVTHITEEILKDPTNFNTHYSAKFKNSFTGFSGAVGYYSAQGPRLEVEGFYENFDITDCSNCTINDANRYLALAREKDNNQVQPKAHDSSSTDSNNSSNNTKKSYFTFMKNNGISIASVMINGCYDFSLNNIKISPYVCAGIGGDFIEFFEVMHIKFSYQGKLGVSYLISPSISLFVDGYYHSVINNKFKNLHVTYAYILKDSPTITSAIAQLNIGYFGGEVGLRFVF</sequence>
<feature type="region of interest" description="Disordered" evidence="1">
    <location>
        <begin position="149"/>
        <end position="170"/>
    </location>
</feature>
<proteinExistence type="predicted"/>
<reference evidence="3" key="1">
    <citation type="journal article" date="2008" name="Clin. Vaccine Immunol.">
        <title>Identification of 19 polymorphic major outer membrane protein genes and their immunogenic peptides in Ehrlichia ewingii for use in a serodiagnostic assay.</title>
        <authorList>
            <person name="Zhang C."/>
            <person name="Xiong Q."/>
            <person name="Kikuchi T."/>
            <person name="Rikihisa Y."/>
        </authorList>
    </citation>
    <scope>NUCLEOTIDE SEQUENCE</scope>
</reference>
<evidence type="ECO:0000256" key="1">
    <source>
        <dbReference type="SAM" id="MobiDB-lite"/>
    </source>
</evidence>
<evidence type="ECO:0000313" key="3">
    <source>
        <dbReference type="EMBL" id="ABO36246.1"/>
    </source>
</evidence>
<dbReference type="EMBL" id="EF116932">
    <property type="protein sequence ID" value="ABO36246.1"/>
    <property type="molecule type" value="Genomic_DNA"/>
</dbReference>
<name>B1N6A9_9RICK</name>
<dbReference type="InterPro" id="IPR011250">
    <property type="entry name" value="OMP/PagP_B-barrel"/>
</dbReference>
<dbReference type="InterPro" id="IPR002566">
    <property type="entry name" value="Msp4_OMP-like"/>
</dbReference>